<protein>
    <submittedName>
        <fullName evidence="2">Uncharacterized protein</fullName>
    </submittedName>
</protein>
<reference evidence="2" key="1">
    <citation type="submission" date="2020-02" db="EMBL/GenBank/DDBJ databases">
        <authorList>
            <person name="Meier V. D."/>
        </authorList>
    </citation>
    <scope>NUCLEOTIDE SEQUENCE</scope>
    <source>
        <strain evidence="2">AVDCRST_MAG66</strain>
    </source>
</reference>
<feature type="compositionally biased region" description="Low complexity" evidence="1">
    <location>
        <begin position="8"/>
        <end position="26"/>
    </location>
</feature>
<dbReference type="AlphaFoldDB" id="A0A6J4NCQ2"/>
<feature type="region of interest" description="Disordered" evidence="1">
    <location>
        <begin position="1"/>
        <end position="94"/>
    </location>
</feature>
<name>A0A6J4NCQ2_9PSEU</name>
<accession>A0A6J4NCQ2</accession>
<dbReference type="EMBL" id="CADCUS010000051">
    <property type="protein sequence ID" value="CAA9382261.1"/>
    <property type="molecule type" value="Genomic_DNA"/>
</dbReference>
<evidence type="ECO:0000256" key="1">
    <source>
        <dbReference type="SAM" id="MobiDB-lite"/>
    </source>
</evidence>
<feature type="non-terminal residue" evidence="2">
    <location>
        <position position="1"/>
    </location>
</feature>
<feature type="compositionally biased region" description="Basic residues" evidence="1">
    <location>
        <begin position="116"/>
        <end position="126"/>
    </location>
</feature>
<organism evidence="2">
    <name type="scientific">uncultured Pseudonocardia sp</name>
    <dbReference type="NCBI Taxonomy" id="211455"/>
    <lineage>
        <taxon>Bacteria</taxon>
        <taxon>Bacillati</taxon>
        <taxon>Actinomycetota</taxon>
        <taxon>Actinomycetes</taxon>
        <taxon>Pseudonocardiales</taxon>
        <taxon>Pseudonocardiaceae</taxon>
        <taxon>Pseudonocardia</taxon>
        <taxon>environmental samples</taxon>
    </lineage>
</organism>
<feature type="compositionally biased region" description="Low complexity" evidence="1">
    <location>
        <begin position="65"/>
        <end position="94"/>
    </location>
</feature>
<gene>
    <name evidence="2" type="ORF">AVDCRST_MAG66-373</name>
</gene>
<feature type="region of interest" description="Disordered" evidence="1">
    <location>
        <begin position="112"/>
        <end position="133"/>
    </location>
</feature>
<evidence type="ECO:0000313" key="2">
    <source>
        <dbReference type="EMBL" id="CAA9382261.1"/>
    </source>
</evidence>
<feature type="non-terminal residue" evidence="2">
    <location>
        <position position="133"/>
    </location>
</feature>
<proteinExistence type="predicted"/>
<sequence>CGAPSPDLQQGGLAAGRGAARPPCCGHRATKSGAVRPNGAGGTAGLRSISPCAAPSDRPPPPSAVRPGTRSSPPVGSSGSGCGRPPCTPGAATAGRCRRACATTGQWWRPSCAARTHTRLPARARRSAPSQAR</sequence>